<evidence type="ECO:0000313" key="13">
    <source>
        <dbReference type="Proteomes" id="UP001362899"/>
    </source>
</evidence>
<keyword evidence="4" id="KW-1000">Mitochondrion outer membrane</keyword>
<dbReference type="GO" id="GO:0030943">
    <property type="term" value="F:mitochondrion targeting sequence binding"/>
    <property type="evidence" value="ECO:0007669"/>
    <property type="project" value="TreeGrafter"/>
</dbReference>
<evidence type="ECO:0000256" key="3">
    <source>
        <dbReference type="ARBA" id="ARBA00022737"/>
    </source>
</evidence>
<dbReference type="PANTHER" id="PTHR46208:SF1">
    <property type="entry name" value="MITOCHONDRIAL IMPORT RECEPTOR SUBUNIT TOM70"/>
    <property type="match status" value="1"/>
</dbReference>
<dbReference type="GO" id="GO:0008320">
    <property type="term" value="F:protein transmembrane transporter activity"/>
    <property type="evidence" value="ECO:0007669"/>
    <property type="project" value="TreeGrafter"/>
</dbReference>
<dbReference type="InterPro" id="IPR019734">
    <property type="entry name" value="TPR_rpt"/>
</dbReference>
<feature type="region of interest" description="Disordered" evidence="11">
    <location>
        <begin position="35"/>
        <end position="67"/>
    </location>
</feature>
<dbReference type="GO" id="GO:0005741">
    <property type="term" value="C:mitochondrial outer membrane"/>
    <property type="evidence" value="ECO:0007669"/>
    <property type="project" value="UniProtKB-SubCell"/>
</dbReference>
<keyword evidence="7" id="KW-0496">Mitochondrion</keyword>
<evidence type="ECO:0000256" key="4">
    <source>
        <dbReference type="ARBA" id="ARBA00022787"/>
    </source>
</evidence>
<dbReference type="SMART" id="SM00028">
    <property type="entry name" value="TPR"/>
    <property type="match status" value="9"/>
</dbReference>
<keyword evidence="2" id="KW-0812">Transmembrane</keyword>
<evidence type="ECO:0000256" key="11">
    <source>
        <dbReference type="SAM" id="MobiDB-lite"/>
    </source>
</evidence>
<dbReference type="EMBL" id="BTGC01000003">
    <property type="protein sequence ID" value="GMM51027.1"/>
    <property type="molecule type" value="Genomic_DNA"/>
</dbReference>
<keyword evidence="6" id="KW-1133">Transmembrane helix</keyword>
<keyword evidence="8" id="KW-0472">Membrane</keyword>
<dbReference type="Pfam" id="PF00515">
    <property type="entry name" value="TPR_1"/>
    <property type="match status" value="1"/>
</dbReference>
<proteinExistence type="inferred from homology"/>
<dbReference type="Gene3D" id="1.25.40.10">
    <property type="entry name" value="Tetratricopeptide repeat domain"/>
    <property type="match status" value="2"/>
</dbReference>
<feature type="repeat" description="TPR" evidence="10">
    <location>
        <begin position="375"/>
        <end position="408"/>
    </location>
</feature>
<name>A0AAV5RIU7_STABA</name>
<organism evidence="12 13">
    <name type="scientific">Starmerella bacillaris</name>
    <name type="common">Yeast</name>
    <name type="synonym">Candida zemplinina</name>
    <dbReference type="NCBI Taxonomy" id="1247836"/>
    <lineage>
        <taxon>Eukaryota</taxon>
        <taxon>Fungi</taxon>
        <taxon>Dikarya</taxon>
        <taxon>Ascomycota</taxon>
        <taxon>Saccharomycotina</taxon>
        <taxon>Dipodascomycetes</taxon>
        <taxon>Dipodascales</taxon>
        <taxon>Trichomonascaceae</taxon>
        <taxon>Starmerella</taxon>
    </lineage>
</organism>
<dbReference type="InterPro" id="IPR011990">
    <property type="entry name" value="TPR-like_helical_dom_sf"/>
</dbReference>
<dbReference type="Pfam" id="PF13181">
    <property type="entry name" value="TPR_8"/>
    <property type="match status" value="1"/>
</dbReference>
<dbReference type="AlphaFoldDB" id="A0AAV5RIU7"/>
<evidence type="ECO:0000256" key="6">
    <source>
        <dbReference type="ARBA" id="ARBA00022989"/>
    </source>
</evidence>
<evidence type="ECO:0000256" key="9">
    <source>
        <dbReference type="ARBA" id="ARBA00038030"/>
    </source>
</evidence>
<accession>A0AAV5RIU7</accession>
<dbReference type="GO" id="GO:0030150">
    <property type="term" value="P:protein import into mitochondrial matrix"/>
    <property type="evidence" value="ECO:0007669"/>
    <property type="project" value="TreeGrafter"/>
</dbReference>
<comment type="subcellular location">
    <subcellularLocation>
        <location evidence="1">Mitochondrion outer membrane</location>
        <topology evidence="1">Single-pass membrane protein</topology>
    </subcellularLocation>
</comment>
<dbReference type="SUPFAM" id="SSF48452">
    <property type="entry name" value="TPR-like"/>
    <property type="match status" value="2"/>
</dbReference>
<evidence type="ECO:0000256" key="8">
    <source>
        <dbReference type="ARBA" id="ARBA00023136"/>
    </source>
</evidence>
<protein>
    <submittedName>
        <fullName evidence="12">Protein channel</fullName>
    </submittedName>
</protein>
<comment type="caution">
    <text evidence="12">The sequence shown here is derived from an EMBL/GenBank/DDBJ whole genome shotgun (WGS) entry which is preliminary data.</text>
</comment>
<evidence type="ECO:0000256" key="1">
    <source>
        <dbReference type="ARBA" id="ARBA00004572"/>
    </source>
</evidence>
<feature type="repeat" description="TPR" evidence="10">
    <location>
        <begin position="443"/>
        <end position="476"/>
    </location>
</feature>
<keyword evidence="3" id="KW-0677">Repeat</keyword>
<reference evidence="12 13" key="1">
    <citation type="journal article" date="2023" name="Elife">
        <title>Identification of key yeast species and microbe-microbe interactions impacting larval growth of Drosophila in the wild.</title>
        <authorList>
            <person name="Mure A."/>
            <person name="Sugiura Y."/>
            <person name="Maeda R."/>
            <person name="Honda K."/>
            <person name="Sakurai N."/>
            <person name="Takahashi Y."/>
            <person name="Watada M."/>
            <person name="Katoh T."/>
            <person name="Gotoh A."/>
            <person name="Gotoh Y."/>
            <person name="Taniguchi I."/>
            <person name="Nakamura K."/>
            <person name="Hayashi T."/>
            <person name="Katayama T."/>
            <person name="Uemura T."/>
            <person name="Hattori Y."/>
        </authorList>
    </citation>
    <scope>NUCLEOTIDE SEQUENCE [LARGE SCALE GENOMIC DNA]</scope>
    <source>
        <strain evidence="12 13">SB-73</strain>
    </source>
</reference>
<evidence type="ECO:0000256" key="2">
    <source>
        <dbReference type="ARBA" id="ARBA00022692"/>
    </source>
</evidence>
<dbReference type="Proteomes" id="UP001362899">
    <property type="component" value="Unassembled WGS sequence"/>
</dbReference>
<dbReference type="PROSITE" id="PS50005">
    <property type="entry name" value="TPR"/>
    <property type="match status" value="3"/>
</dbReference>
<feature type="repeat" description="TPR" evidence="10">
    <location>
        <begin position="341"/>
        <end position="374"/>
    </location>
</feature>
<evidence type="ECO:0000313" key="12">
    <source>
        <dbReference type="EMBL" id="GMM51027.1"/>
    </source>
</evidence>
<evidence type="ECO:0000256" key="7">
    <source>
        <dbReference type="ARBA" id="ARBA00023128"/>
    </source>
</evidence>
<evidence type="ECO:0000256" key="5">
    <source>
        <dbReference type="ARBA" id="ARBA00022803"/>
    </source>
</evidence>
<keyword evidence="5 10" id="KW-0802">TPR repeat</keyword>
<keyword evidence="13" id="KW-1185">Reference proteome</keyword>
<feature type="compositionally biased region" description="Basic residues" evidence="11">
    <location>
        <begin position="42"/>
        <end position="57"/>
    </location>
</feature>
<dbReference type="PANTHER" id="PTHR46208">
    <property type="entry name" value="MITOCHONDRIAL IMPORT RECEPTOR SUBUNIT TOM70"/>
    <property type="match status" value="1"/>
</dbReference>
<gene>
    <name evidence="12" type="ORF">DASB73_019850</name>
</gene>
<evidence type="ECO:0000256" key="10">
    <source>
        <dbReference type="PROSITE-ProRule" id="PRU00339"/>
    </source>
</evidence>
<sequence length="591" mass="66439">MQKFLQNRKAVAASIAALGAIGVAGYYLYTSSSSSIDENKKAKSSAKKKKSKKKAQAKKSTVISHGLRTKRDSSEAPLYPVIDDTVSSKSEQERHEIADELKAAGNAAFSNKQFDLALDHYNNAILVYDSDPVYYSNRAAVWGSLENYEKVIEDTTAALKLKPDYIKCYTRRAIALEQLKQYEESSLDYLSACILRNFEDESITTSVDRTIKLSAEEMVADMKKKPNQSSETQFPSSGFIKSYFMSHSAPVLSSKITEAADPNSGNYELRIIFENLAKETKEGYEAAWEHIQKASTMSFPEEDNKEKALLFELKSTFEYLLNDTDEAVKSINISLEIFPTVSAYLKRAVIEIELNMIEEAYADFEKAREISPNSPDLFYQLGQLEFLKNDWDAAISDYKKCIELDPEFGLAYIQLNVSRYKVGQIEEAKKGFELLIKKSPEDSYAYNFYGELLLDSGDVEAAISNFDKAIELEQKFGDVNTLPMINKALALVTTASNAAEFDKALEICQEAEKIDPMSSMVVSTLAQLYLQRGEQVEAARRFERVAQIARSDNEIIQAMILQQSALLHTRVAKERPVIQERIELLTRIAAS</sequence>
<comment type="similarity">
    <text evidence="9">Belongs to the Tom70 family.</text>
</comment>
<dbReference type="GO" id="GO:0045039">
    <property type="term" value="P:protein insertion into mitochondrial inner membrane"/>
    <property type="evidence" value="ECO:0007669"/>
    <property type="project" value="TreeGrafter"/>
</dbReference>
<dbReference type="Pfam" id="PF13432">
    <property type="entry name" value="TPR_16"/>
    <property type="match status" value="1"/>
</dbReference>